<evidence type="ECO:0000259" key="2">
    <source>
        <dbReference type="SMART" id="SM00849"/>
    </source>
</evidence>
<proteinExistence type="predicted"/>
<dbReference type="GO" id="GO:0046872">
    <property type="term" value="F:metal ion binding"/>
    <property type="evidence" value="ECO:0007669"/>
    <property type="project" value="UniProtKB-KW"/>
</dbReference>
<dbReference type="SUPFAM" id="SSF56281">
    <property type="entry name" value="Metallo-hydrolase/oxidoreductase"/>
    <property type="match status" value="1"/>
</dbReference>
<dbReference type="GO" id="GO:0050313">
    <property type="term" value="F:sulfur dioxygenase activity"/>
    <property type="evidence" value="ECO:0007669"/>
    <property type="project" value="InterPro"/>
</dbReference>
<reference evidence="3 4" key="1">
    <citation type="journal article" date="2014" name="BMC Genomics">
        <title>Comparison of environmental and isolate Sulfobacillus genomes reveals diverse carbon, sulfur, nitrogen, and hydrogen metabolisms.</title>
        <authorList>
            <person name="Justice N.B."/>
            <person name="Norman A."/>
            <person name="Brown C.T."/>
            <person name="Singh A."/>
            <person name="Thomas B.C."/>
            <person name="Banfield J.F."/>
        </authorList>
    </citation>
    <scope>NUCLEOTIDE SEQUENCE [LARGE SCALE GENOMIC DNA]</scope>
    <source>
        <strain evidence="3">AMDSBA3</strain>
    </source>
</reference>
<dbReference type="InterPro" id="IPR051682">
    <property type="entry name" value="Mito_Persulfide_Diox"/>
</dbReference>
<evidence type="ECO:0000313" key="4">
    <source>
        <dbReference type="Proteomes" id="UP000241848"/>
    </source>
</evidence>
<gene>
    <name evidence="3" type="ORF">C7B45_08025</name>
</gene>
<evidence type="ECO:0000256" key="1">
    <source>
        <dbReference type="ARBA" id="ARBA00022723"/>
    </source>
</evidence>
<dbReference type="AlphaFoldDB" id="A0A2T2WIU1"/>
<dbReference type="InterPro" id="IPR036866">
    <property type="entry name" value="RibonucZ/Hydroxyglut_hydro"/>
</dbReference>
<feature type="domain" description="Metallo-beta-lactamase" evidence="2">
    <location>
        <begin position="12"/>
        <end position="186"/>
    </location>
</feature>
<dbReference type="InterPro" id="IPR044528">
    <property type="entry name" value="POD-like_MBL-fold"/>
</dbReference>
<keyword evidence="1" id="KW-0479">Metal-binding</keyword>
<organism evidence="3 4">
    <name type="scientific">Sulfobacillus acidophilus</name>
    <dbReference type="NCBI Taxonomy" id="53633"/>
    <lineage>
        <taxon>Bacteria</taxon>
        <taxon>Bacillati</taxon>
        <taxon>Bacillota</taxon>
        <taxon>Clostridia</taxon>
        <taxon>Eubacteriales</taxon>
        <taxon>Clostridiales Family XVII. Incertae Sedis</taxon>
        <taxon>Sulfobacillus</taxon>
    </lineage>
</organism>
<dbReference type="PANTHER" id="PTHR43084:SF1">
    <property type="entry name" value="PERSULFIDE DIOXYGENASE ETHE1, MITOCHONDRIAL"/>
    <property type="match status" value="1"/>
</dbReference>
<dbReference type="Proteomes" id="UP000241848">
    <property type="component" value="Unassembled WGS sequence"/>
</dbReference>
<dbReference type="GO" id="GO:0006749">
    <property type="term" value="P:glutathione metabolic process"/>
    <property type="evidence" value="ECO:0007669"/>
    <property type="project" value="InterPro"/>
</dbReference>
<dbReference type="GO" id="GO:0016787">
    <property type="term" value="F:hydrolase activity"/>
    <property type="evidence" value="ECO:0007669"/>
    <property type="project" value="UniProtKB-KW"/>
</dbReference>
<dbReference type="PANTHER" id="PTHR43084">
    <property type="entry name" value="PERSULFIDE DIOXYGENASE ETHE1"/>
    <property type="match status" value="1"/>
</dbReference>
<comment type="caution">
    <text evidence="3">The sequence shown here is derived from an EMBL/GenBank/DDBJ whole genome shotgun (WGS) entry which is preliminary data.</text>
</comment>
<dbReference type="Pfam" id="PF00753">
    <property type="entry name" value="Lactamase_B"/>
    <property type="match status" value="1"/>
</dbReference>
<dbReference type="InterPro" id="IPR001279">
    <property type="entry name" value="Metallo-B-lactamas"/>
</dbReference>
<dbReference type="Gene3D" id="3.60.15.10">
    <property type="entry name" value="Ribonuclease Z/Hydroxyacylglutathione hydrolase-like"/>
    <property type="match status" value="1"/>
</dbReference>
<dbReference type="GO" id="GO:0070813">
    <property type="term" value="P:hydrogen sulfide metabolic process"/>
    <property type="evidence" value="ECO:0007669"/>
    <property type="project" value="TreeGrafter"/>
</dbReference>
<dbReference type="SMART" id="SM00849">
    <property type="entry name" value="Lactamase_B"/>
    <property type="match status" value="1"/>
</dbReference>
<name>A0A2T2WIU1_9FIRM</name>
<evidence type="ECO:0000313" key="3">
    <source>
        <dbReference type="EMBL" id="PSR22162.1"/>
    </source>
</evidence>
<dbReference type="EMBL" id="PXYV01000021">
    <property type="protein sequence ID" value="PSR22162.1"/>
    <property type="molecule type" value="Genomic_DNA"/>
</dbReference>
<sequence>MIWYPMNDPSLGCSSFIVGDSASGEGIVVDPLGAIGVSDYVLAAQDLGITVVEVVETHVHADHASCARELAAALGVSHGLSHRAPAQFPFHKLSEGDVLTVGSVTLTVWETPGHTPDSISLVVRDKRRGDDAWAVLTGDSLFVGDVGRPDLADADPQMIRRASHDQFHSVNRLMALPDFTEVWPAHYGASPCGGLFMDQRTNSTIGYERRYNPFLRIADAETFVEQQQRLLKPQPEEAQKLRAQNLGRSA</sequence>
<protein>
    <submittedName>
        <fullName evidence="3">MBL fold metallo-hydrolase</fullName>
    </submittedName>
</protein>
<keyword evidence="3" id="KW-0378">Hydrolase</keyword>
<dbReference type="CDD" id="cd07724">
    <property type="entry name" value="POD-like_MBL-fold"/>
    <property type="match status" value="1"/>
</dbReference>
<accession>A0A2T2WIU1</accession>